<protein>
    <submittedName>
        <fullName evidence="1">Uncharacterized protein</fullName>
    </submittedName>
</protein>
<dbReference type="EMBL" id="CP043875">
    <property type="protein sequence ID" value="WOF16667.1"/>
    <property type="molecule type" value="Genomic_DNA"/>
</dbReference>
<evidence type="ECO:0000313" key="1">
    <source>
        <dbReference type="EMBL" id="WOF16667.1"/>
    </source>
</evidence>
<sequence length="286" mass="32693">MPEKISMTGKQPKTAGDVVSWCRNNGVIPVPCRPKSKAPLGIISVKGVYGENPPGERELLRNFDRRFFGKTVRDSFHIPSQKRLEIIENYWNRPYTKSFTAGQISVSLDMNYPTKDGLTIACIDIDTDDLAFLADEELFQKCPLISGKKGGKLFFKLNKEKALPSPIIQYTTKENLEKPGTEQKPALIELFTGHKHALIFGEHPESTPEKPLYYQFLRGFDEQIPVITWADTTAALNSFSKKHGLLIRMTNEVVPYDQTNLSEWENKKTQQKKIYRTLGQNRIDRW</sequence>
<keyword evidence="2" id="KW-1185">Reference proteome</keyword>
<organism evidence="1 2">
    <name type="scientific">Methanochimaera problematica</name>
    <dbReference type="NCBI Taxonomy" id="2609417"/>
    <lineage>
        <taxon>Archaea</taxon>
        <taxon>Methanobacteriati</taxon>
        <taxon>Methanobacteriota</taxon>
        <taxon>Stenosarchaea group</taxon>
        <taxon>Methanomicrobia</taxon>
        <taxon>Methanomicrobiales</taxon>
        <taxon>Methanomicrobiaceae</taxon>
        <taxon>Methanochimaera</taxon>
    </lineage>
</organism>
<dbReference type="KEGG" id="mefw:F1737_08175"/>
<dbReference type="RefSeq" id="WP_317136091.1">
    <property type="nucleotide sequence ID" value="NZ_CP043875.1"/>
</dbReference>
<proteinExistence type="predicted"/>
<gene>
    <name evidence="1" type="ORF">F1737_08175</name>
</gene>
<accession>A0AA97FDR3</accession>
<evidence type="ECO:0000313" key="2">
    <source>
        <dbReference type="Proteomes" id="UP001301797"/>
    </source>
</evidence>
<dbReference type="AlphaFoldDB" id="A0AA97FDR3"/>
<name>A0AA97FDR3_9EURY</name>
<dbReference type="GeneID" id="85230132"/>
<dbReference type="Proteomes" id="UP001301797">
    <property type="component" value="Chromosome"/>
</dbReference>
<reference evidence="1 2" key="1">
    <citation type="submission" date="2019-09" db="EMBL/GenBank/DDBJ databases">
        <title>The complete genome of Methanoplanus sp. FWC-SCC4.</title>
        <authorList>
            <person name="Chen S.-C."/>
            <person name="Zhou Y.-Z."/>
            <person name="Lai M.-C."/>
        </authorList>
    </citation>
    <scope>NUCLEOTIDE SEQUENCE [LARGE SCALE GENOMIC DNA]</scope>
    <source>
        <strain evidence="1 2">FWC-SCC4</strain>
    </source>
</reference>